<name>A0A5M6DE95_9BACT</name>
<evidence type="ECO:0000259" key="6">
    <source>
        <dbReference type="Pfam" id="PF20434"/>
    </source>
</evidence>
<feature type="signal peptide" evidence="3">
    <location>
        <begin position="1"/>
        <end position="24"/>
    </location>
</feature>
<feature type="domain" description="AB hydrolase-1" evidence="4">
    <location>
        <begin position="902"/>
        <end position="1166"/>
    </location>
</feature>
<dbReference type="EMBL" id="VWOX01000002">
    <property type="protein sequence ID" value="KAA5545871.1"/>
    <property type="molecule type" value="Genomic_DNA"/>
</dbReference>
<dbReference type="Gene3D" id="3.40.50.1820">
    <property type="entry name" value="alpha/beta hydrolase"/>
    <property type="match status" value="4"/>
</dbReference>
<accession>A0A5M6DE95</accession>
<evidence type="ECO:0000256" key="3">
    <source>
        <dbReference type="SAM" id="SignalP"/>
    </source>
</evidence>
<dbReference type="InterPro" id="IPR050300">
    <property type="entry name" value="GDXG_lipolytic_enzyme"/>
</dbReference>
<keyword evidence="3" id="KW-0732">Signal</keyword>
<feature type="compositionally biased region" description="Basic and acidic residues" evidence="2">
    <location>
        <begin position="1012"/>
        <end position="1029"/>
    </location>
</feature>
<feature type="chain" id="PRO_5024301103" evidence="3">
    <location>
        <begin position="25"/>
        <end position="1185"/>
    </location>
</feature>
<dbReference type="InterPro" id="IPR029058">
    <property type="entry name" value="AB_hydrolase_fold"/>
</dbReference>
<dbReference type="Pfam" id="PF20434">
    <property type="entry name" value="BD-FAE"/>
    <property type="match status" value="2"/>
</dbReference>
<evidence type="ECO:0000313" key="8">
    <source>
        <dbReference type="Proteomes" id="UP000324479"/>
    </source>
</evidence>
<feature type="compositionally biased region" description="Basic and acidic residues" evidence="2">
    <location>
        <begin position="1036"/>
        <end position="1045"/>
    </location>
</feature>
<feature type="region of interest" description="Disordered" evidence="2">
    <location>
        <begin position="1000"/>
        <end position="1046"/>
    </location>
</feature>
<dbReference type="Proteomes" id="UP000324479">
    <property type="component" value="Unassembled WGS sequence"/>
</dbReference>
<evidence type="ECO:0000259" key="4">
    <source>
        <dbReference type="Pfam" id="PF12697"/>
    </source>
</evidence>
<dbReference type="Pfam" id="PF12740">
    <property type="entry name" value="PETase"/>
    <property type="match status" value="1"/>
</dbReference>
<dbReference type="PANTHER" id="PTHR48081">
    <property type="entry name" value="AB HYDROLASE SUPERFAMILY PROTEIN C4A8.06C"/>
    <property type="match status" value="1"/>
</dbReference>
<dbReference type="PANTHER" id="PTHR48081:SF13">
    <property type="entry name" value="ALPHA_BETA HYDROLASE"/>
    <property type="match status" value="1"/>
</dbReference>
<evidence type="ECO:0000259" key="5">
    <source>
        <dbReference type="Pfam" id="PF12740"/>
    </source>
</evidence>
<feature type="domain" description="BD-FAE-like" evidence="6">
    <location>
        <begin position="334"/>
        <end position="458"/>
    </location>
</feature>
<protein>
    <submittedName>
        <fullName evidence="7">Alpha/beta fold hydrolase</fullName>
    </submittedName>
</protein>
<dbReference type="GO" id="GO:0016787">
    <property type="term" value="F:hydrolase activity"/>
    <property type="evidence" value="ECO:0007669"/>
    <property type="project" value="UniProtKB-KW"/>
</dbReference>
<evidence type="ECO:0000256" key="2">
    <source>
        <dbReference type="SAM" id="MobiDB-lite"/>
    </source>
</evidence>
<keyword evidence="1 7" id="KW-0378">Hydrolase</keyword>
<evidence type="ECO:0000256" key="1">
    <source>
        <dbReference type="ARBA" id="ARBA00022801"/>
    </source>
</evidence>
<dbReference type="AlphaFoldDB" id="A0A5M6DE95"/>
<reference evidence="7 8" key="1">
    <citation type="submission" date="2019-08" db="EMBL/GenBank/DDBJ databases">
        <authorList>
            <person name="Dhanesh K."/>
            <person name="Kumar G."/>
            <person name="Sasikala C."/>
            <person name="Venkata Ramana C."/>
        </authorList>
    </citation>
    <scope>NUCLEOTIDE SEQUENCE [LARGE SCALE GENOMIC DNA]</scope>
    <source>
        <strain evidence="7 8">JC645</strain>
    </source>
</reference>
<feature type="domain" description="BD-FAE-like" evidence="6">
    <location>
        <begin position="73"/>
        <end position="189"/>
    </location>
</feature>
<dbReference type="RefSeq" id="WP_150074701.1">
    <property type="nucleotide sequence ID" value="NZ_VWOX01000002.1"/>
</dbReference>
<gene>
    <name evidence="7" type="ORF">FYK55_02840</name>
</gene>
<feature type="domain" description="PET hydrolase/cutinase-like" evidence="5">
    <location>
        <begin position="641"/>
        <end position="721"/>
    </location>
</feature>
<comment type="caution">
    <text evidence="7">The sequence shown here is derived from an EMBL/GenBank/DDBJ whole genome shotgun (WGS) entry which is preliminary data.</text>
</comment>
<keyword evidence="8" id="KW-1185">Reference proteome</keyword>
<organism evidence="7 8">
    <name type="scientific">Roseiconus nitratireducens</name>
    <dbReference type="NCBI Taxonomy" id="2605748"/>
    <lineage>
        <taxon>Bacteria</taxon>
        <taxon>Pseudomonadati</taxon>
        <taxon>Planctomycetota</taxon>
        <taxon>Planctomycetia</taxon>
        <taxon>Pirellulales</taxon>
        <taxon>Pirellulaceae</taxon>
        <taxon>Roseiconus</taxon>
    </lineage>
</organism>
<evidence type="ECO:0000313" key="7">
    <source>
        <dbReference type="EMBL" id="KAA5545871.1"/>
    </source>
</evidence>
<dbReference type="Pfam" id="PF12697">
    <property type="entry name" value="Abhydrolase_6"/>
    <property type="match status" value="1"/>
</dbReference>
<dbReference type="SUPFAM" id="SSF53474">
    <property type="entry name" value="alpha/beta-Hydrolases"/>
    <property type="match status" value="4"/>
</dbReference>
<sequence>MNKQPLIAFLVFAALFCVCRSSMAQSDSELPQAVYLYEGDAPGSEGMSDIPKQIRPGDDRVVTQVHRPLLYPYLPAEGAETRMAVIVAPGGGHNSLWSTHEGHTPAKYFADHGIAAFVLEYRLAEERDSKYTVDEHALGDMQRAIRLVRARAKDWNVDPNRVGVMGFSAGGEIAALSGMRFDAGDQDADDSIAKQSSRPDFVALIYPGRSHRYEPQPESPPTFIVAGYGDRRDISEGMANVYLKYKRAGVPTELHIYSNAGHGFGLREGKSGSVMRWVDRFIDWAGDRKLIVREAKSKPSADTPSEPKPEDEASDLKIIRDIAYRKGDSQAWRLDLAMPAKQTKDLRPALVIVHGGGWRGGSKSVDVYQKMMTEYARKGYVTVNVEYRLIGEAPFPACIEDVKCAVRWLRAHAKEYHVDPDRIGAYGHSAGAHLALMLAMAPKSAGLEGDGGWDEFSSIVNVAAAGSPPTELGRDVPMAESQWWPIGYVAADHPPLFLIQGSEDRIVRAALTDDFVEKMKAAGADIKYLRVDGAQHGLAYNERLELTDPAIEEFFAKHLKPKLPDGAAANDATEPAAVIIEDGGTGPYSAIATEDESLSGMTIFRPRDLSPFGEKQKLPVLLWGNGACANTTEEHKNFLSEIASHGYLVLAIGLLDQIEERDETSRQKTLSSQLLAALDWAIAESERSGSQFDRKIDTSKVAAMGMSCGGLQAIEVSHDPRISTTVVCNSGVLPSPSPMPGMPALKKDILTKLHGPVLYIMGGPKDIAYNNAMDDFSRVAHVPIVMTNFDVGHAGTYARPHGGEFTQVALDWLDWQLKGKTENSQVFLGEDGKLAKDPDWTVEAKNFAVEHSKAVPVPTEGEIGHAVKPPAAPEGWSEGFLYANGVRLHYYQTPSLAEKPPLVMVHGITDNGLCWTTLALKLQDQFNITLLDARGHGLSDPFTANDDADTLIKDVVAAVETLELKRPILMGHSMGAHTVMRIAAEYPQLPKAVVMLDPLLPGAGNRGGPPRSGRDEFRGRERSRGEPGEHPTSPESNERSSDRPAAKRLSVSMFGSPKDLVAQNNYSFDDLVAKCRRDSPKWDLIDCQYWALSKKQYHGAYSGESFAVMTGAMQIGDALKNIEVPALILKADASDEDREAHQTSADAMPNCKLVHLDDAGHNLHHDQLNRTFKTLSQFLSKVNGP</sequence>
<dbReference type="InterPro" id="IPR041127">
    <property type="entry name" value="PET_hydrolase/cutinase-like"/>
</dbReference>
<dbReference type="InterPro" id="IPR049492">
    <property type="entry name" value="BD-FAE-like_dom"/>
</dbReference>
<proteinExistence type="predicted"/>
<dbReference type="InterPro" id="IPR000073">
    <property type="entry name" value="AB_hydrolase_1"/>
</dbReference>